<feature type="chain" id="PRO_5002428659" description="Lipoprotein" evidence="1">
    <location>
        <begin position="27"/>
        <end position="148"/>
    </location>
</feature>
<proteinExistence type="predicted"/>
<dbReference type="InterPro" id="IPR013783">
    <property type="entry name" value="Ig-like_fold"/>
</dbReference>
<dbReference type="EMBL" id="BAZW01000005">
    <property type="protein sequence ID" value="GAO28962.1"/>
    <property type="molecule type" value="Genomic_DNA"/>
</dbReference>
<keyword evidence="3" id="KW-1185">Reference proteome</keyword>
<evidence type="ECO:0000256" key="1">
    <source>
        <dbReference type="SAM" id="SignalP"/>
    </source>
</evidence>
<evidence type="ECO:0008006" key="4">
    <source>
        <dbReference type="Google" id="ProtNLM"/>
    </source>
</evidence>
<sequence>MKLKFFSGLFWSVFVLLFMACGQRQAADSYSDEQEVFSGYVGDLGKGAILKFDTLHHGFGDLQSGEEVACRFAFTNTGTAPLLIQDVKAGCGCTNVEYPRQPLKPGEKGVVELTYNTSGKRGIQQQNVVVLSNAEEPSIVLSITAQVE</sequence>
<dbReference type="Gene3D" id="2.60.40.10">
    <property type="entry name" value="Immunoglobulins"/>
    <property type="match status" value="1"/>
</dbReference>
<dbReference type="OrthoDB" id="826619at2"/>
<name>A0A0E9LTR5_9BACT</name>
<evidence type="ECO:0000313" key="2">
    <source>
        <dbReference type="EMBL" id="GAO28962.1"/>
    </source>
</evidence>
<dbReference type="STRING" id="1236989.JCM15548_11109"/>
<accession>A0A0E9LTR5</accession>
<dbReference type="AlphaFoldDB" id="A0A0E9LTR5"/>
<dbReference type="PANTHER" id="PTHR37833:SF1">
    <property type="entry name" value="SIGNAL PEPTIDE PROTEIN"/>
    <property type="match status" value="1"/>
</dbReference>
<dbReference type="RefSeq" id="WP_062122714.1">
    <property type="nucleotide sequence ID" value="NZ_BAZW01000005.1"/>
</dbReference>
<keyword evidence="1" id="KW-0732">Signal</keyword>
<dbReference type="PANTHER" id="PTHR37833">
    <property type="entry name" value="LIPOPROTEIN-RELATED"/>
    <property type="match status" value="1"/>
</dbReference>
<gene>
    <name evidence="2" type="ORF">JCM15548_11109</name>
</gene>
<comment type="caution">
    <text evidence="2">The sequence shown here is derived from an EMBL/GenBank/DDBJ whole genome shotgun (WGS) entry which is preliminary data.</text>
</comment>
<dbReference type="PROSITE" id="PS51257">
    <property type="entry name" value="PROKAR_LIPOPROTEIN"/>
    <property type="match status" value="1"/>
</dbReference>
<organism evidence="2 3">
    <name type="scientific">Geofilum rubicundum JCM 15548</name>
    <dbReference type="NCBI Taxonomy" id="1236989"/>
    <lineage>
        <taxon>Bacteria</taxon>
        <taxon>Pseudomonadati</taxon>
        <taxon>Bacteroidota</taxon>
        <taxon>Bacteroidia</taxon>
        <taxon>Marinilabiliales</taxon>
        <taxon>Marinilabiliaceae</taxon>
        <taxon>Geofilum</taxon>
    </lineage>
</organism>
<evidence type="ECO:0000313" key="3">
    <source>
        <dbReference type="Proteomes" id="UP000032900"/>
    </source>
</evidence>
<dbReference type="Proteomes" id="UP000032900">
    <property type="component" value="Unassembled WGS sequence"/>
</dbReference>
<feature type="signal peptide" evidence="1">
    <location>
        <begin position="1"/>
        <end position="26"/>
    </location>
</feature>
<protein>
    <recommendedName>
        <fullName evidence="4">Lipoprotein</fullName>
    </recommendedName>
</protein>
<dbReference type="Pfam" id="PF07610">
    <property type="entry name" value="DUF1573"/>
    <property type="match status" value="1"/>
</dbReference>
<dbReference type="InterPro" id="IPR011467">
    <property type="entry name" value="DUF1573"/>
</dbReference>
<reference evidence="2 3" key="1">
    <citation type="journal article" date="2015" name="Microbes Environ.">
        <title>Distribution and evolution of nitrogen fixation genes in the phylum bacteroidetes.</title>
        <authorList>
            <person name="Inoue J."/>
            <person name="Oshima K."/>
            <person name="Suda W."/>
            <person name="Sakamoto M."/>
            <person name="Iino T."/>
            <person name="Noda S."/>
            <person name="Hongoh Y."/>
            <person name="Hattori M."/>
            <person name="Ohkuma M."/>
        </authorList>
    </citation>
    <scope>NUCLEOTIDE SEQUENCE [LARGE SCALE GENOMIC DNA]</scope>
    <source>
        <strain evidence="2">JCM 15548</strain>
    </source>
</reference>